<dbReference type="Gene3D" id="3.60.21.10">
    <property type="match status" value="1"/>
</dbReference>
<dbReference type="eggNOG" id="arCOG01145">
    <property type="taxonomic scope" value="Archaea"/>
</dbReference>
<evidence type="ECO:0000259" key="1">
    <source>
        <dbReference type="Pfam" id="PF00149"/>
    </source>
</evidence>
<dbReference type="SUPFAM" id="SSF56300">
    <property type="entry name" value="Metallo-dependent phosphatases"/>
    <property type="match status" value="1"/>
</dbReference>
<evidence type="ECO:0000313" key="2">
    <source>
        <dbReference type="EMBL" id="AEH25047.1"/>
    </source>
</evidence>
<dbReference type="EMBL" id="CP002779">
    <property type="protein sequence ID" value="AEH25047.1"/>
    <property type="molecule type" value="Genomic_DNA"/>
</dbReference>
<dbReference type="InterPro" id="IPR004843">
    <property type="entry name" value="Calcineurin-like_PHP"/>
</dbReference>
<dbReference type="InterPro" id="IPR041733">
    <property type="entry name" value="PAE1087_MPP"/>
</dbReference>
<dbReference type="CDD" id="cd07392">
    <property type="entry name" value="MPP_PAE1087"/>
    <property type="match status" value="1"/>
</dbReference>
<protein>
    <submittedName>
        <fullName evidence="2">Metallophosphoesterase</fullName>
    </submittedName>
</protein>
<gene>
    <name evidence="2" type="ordered locus">PYCH_13770</name>
</gene>
<dbReference type="GO" id="GO:0016787">
    <property type="term" value="F:hydrolase activity"/>
    <property type="evidence" value="ECO:0007669"/>
    <property type="project" value="InterPro"/>
</dbReference>
<dbReference type="PANTHER" id="PTHR37523:SF1">
    <property type="entry name" value="CALCINEURIN-LIKE PHOSPHOESTERASE DOMAIN-CONTAINING PROTEIN"/>
    <property type="match status" value="1"/>
</dbReference>
<reference evidence="2 3" key="1">
    <citation type="journal article" date="2011" name="J. Bacteriol.">
        <title>Complete genome sequence of the obligate piezophilic hyperthermophilic archaeon Pyrococcus yayanosii CH1.</title>
        <authorList>
            <person name="Jun X."/>
            <person name="Lupeng L."/>
            <person name="Minjuan X."/>
            <person name="Oger P."/>
            <person name="Fengping W."/>
            <person name="Jebbar M."/>
            <person name="Xiang X."/>
        </authorList>
    </citation>
    <scope>NUCLEOTIDE SEQUENCE [LARGE SCALE GENOMIC DNA]</scope>
    <source>
        <strain evidence="3">CH1 / JCM 16557</strain>
    </source>
</reference>
<dbReference type="Proteomes" id="UP000008386">
    <property type="component" value="Chromosome"/>
</dbReference>
<dbReference type="Pfam" id="PF00149">
    <property type="entry name" value="Metallophos"/>
    <property type="match status" value="1"/>
</dbReference>
<accession>F8AFZ3</accession>
<dbReference type="HOGENOM" id="CLU_041441_5_0_2"/>
<dbReference type="InterPro" id="IPR029052">
    <property type="entry name" value="Metallo-depent_PP-like"/>
</dbReference>
<dbReference type="PANTHER" id="PTHR37523">
    <property type="entry name" value="METALLOPHOSPHOESTERASE"/>
    <property type="match status" value="1"/>
</dbReference>
<dbReference type="KEGG" id="pya:PYCH_13770"/>
<dbReference type="AlphaFoldDB" id="F8AFZ3"/>
<sequence>MGVMIVAVTDIHGNASMVKKLADELSGLDFEMILIAGDVTHFGNGVEAKKILEPLLDLGRPVLAVMGNCDGRDVSEALEELGISVHNRRIEINGKGVVGFGGSNITPFSTVWEFTEEEIKRGLEKNYRAGDIILTHAPPHGTSLDRTVSGLHVGSQALRKFIEERRPPLVVCGHIHEGRGVDVIGETVAVNPGPLFRGYYALIENRKVELRRLR</sequence>
<keyword evidence="3" id="KW-1185">Reference proteome</keyword>
<dbReference type="STRING" id="529709.PYCH_13770"/>
<evidence type="ECO:0000313" key="3">
    <source>
        <dbReference type="Proteomes" id="UP000008386"/>
    </source>
</evidence>
<name>F8AFZ3_PYRYC</name>
<proteinExistence type="predicted"/>
<feature type="domain" description="Calcineurin-like phosphoesterase" evidence="1">
    <location>
        <begin position="5"/>
        <end position="177"/>
    </location>
</feature>
<organism evidence="2 3">
    <name type="scientific">Pyrococcus yayanosii (strain CH1 / JCM 16557)</name>
    <dbReference type="NCBI Taxonomy" id="529709"/>
    <lineage>
        <taxon>Archaea</taxon>
        <taxon>Methanobacteriati</taxon>
        <taxon>Methanobacteriota</taxon>
        <taxon>Thermococci</taxon>
        <taxon>Thermococcales</taxon>
        <taxon>Thermococcaceae</taxon>
        <taxon>Pyrococcus</taxon>
    </lineage>
</organism>